<sequence>MSEEQLNQSIPEPSQSPTPEVDSPAKSAPTGSKTQNASSAVPKNQRINALIASIGNLGKKGKKLAAEPPLQAQKPIAPTASDSATATPPAVAAEVNSVPPKVAVKVEKKPVSQRPEGSFLEKVGVLWQSIVRLVRSLLPPSANQKLSDPILNAAIAAILIVAVGLTFNSFSAKPPEKLAKVPLPAAQQSPPTFGDFVAPGMPKSPEAIAPSAPISTKFKSKLPDLVAPEKPQPVEMIPPPPLTPEQSLIAAIQTQVTEIKNRLGGGLVESVQANFSSSILTVKVAEDWYKLSEVEQNQLATKMWKEANSLDFSKLEIANREGKLIARSPVVGSEMIILERGIN</sequence>
<keyword evidence="3" id="KW-1185">Reference proteome</keyword>
<feature type="region of interest" description="Disordered" evidence="1">
    <location>
        <begin position="1"/>
        <end position="45"/>
    </location>
</feature>
<accession>A0ABX2CWX0</accession>
<feature type="compositionally biased region" description="Polar residues" evidence="1">
    <location>
        <begin position="1"/>
        <end position="18"/>
    </location>
</feature>
<feature type="region of interest" description="Disordered" evidence="1">
    <location>
        <begin position="62"/>
        <end position="91"/>
    </location>
</feature>
<feature type="compositionally biased region" description="Low complexity" evidence="1">
    <location>
        <begin position="77"/>
        <end position="91"/>
    </location>
</feature>
<dbReference type="EMBL" id="SRRZ01000024">
    <property type="protein sequence ID" value="NQE34065.1"/>
    <property type="molecule type" value="Genomic_DNA"/>
</dbReference>
<name>A0ABX2CWX0_9CYAN</name>
<gene>
    <name evidence="2" type="ORF">E5S67_01788</name>
</gene>
<dbReference type="Proteomes" id="UP000702425">
    <property type="component" value="Unassembled WGS sequence"/>
</dbReference>
<evidence type="ECO:0000313" key="2">
    <source>
        <dbReference type="EMBL" id="NQE34065.1"/>
    </source>
</evidence>
<protein>
    <submittedName>
        <fullName evidence="2">Uncharacterized protein</fullName>
    </submittedName>
</protein>
<proteinExistence type="predicted"/>
<evidence type="ECO:0000256" key="1">
    <source>
        <dbReference type="SAM" id="MobiDB-lite"/>
    </source>
</evidence>
<comment type="caution">
    <text evidence="2">The sequence shown here is derived from an EMBL/GenBank/DDBJ whole genome shotgun (WGS) entry which is preliminary data.</text>
</comment>
<reference evidence="2 3" key="1">
    <citation type="journal article" date="2020" name="Sci. Rep.">
        <title>A novel cyanobacterial geosmin producer, revising GeoA distribution and dispersion patterns in Bacteria.</title>
        <authorList>
            <person name="Churro C."/>
            <person name="Semedo-Aguiar A.P."/>
            <person name="Silva A.D."/>
            <person name="Pereira-Leal J.B."/>
            <person name="Leite R.B."/>
        </authorList>
    </citation>
    <scope>NUCLEOTIDE SEQUENCE [LARGE SCALE GENOMIC DNA]</scope>
    <source>
        <strain evidence="2 3">IPMA8</strain>
    </source>
</reference>
<dbReference type="RefSeq" id="WP_172186694.1">
    <property type="nucleotide sequence ID" value="NZ_CAWPPK010000157.1"/>
</dbReference>
<evidence type="ECO:0000313" key="3">
    <source>
        <dbReference type="Proteomes" id="UP000702425"/>
    </source>
</evidence>
<organism evidence="2 3">
    <name type="scientific">Microcoleus asticus IPMA8</name>
    <dbReference type="NCBI Taxonomy" id="2563858"/>
    <lineage>
        <taxon>Bacteria</taxon>
        <taxon>Bacillati</taxon>
        <taxon>Cyanobacteriota</taxon>
        <taxon>Cyanophyceae</taxon>
        <taxon>Oscillatoriophycideae</taxon>
        <taxon>Oscillatoriales</taxon>
        <taxon>Microcoleaceae</taxon>
        <taxon>Microcoleus</taxon>
        <taxon>Microcoleus asticus</taxon>
    </lineage>
</organism>
<feature type="compositionally biased region" description="Polar residues" evidence="1">
    <location>
        <begin position="29"/>
        <end position="45"/>
    </location>
</feature>